<organism evidence="1 2">
    <name type="scientific">Erwinia phage PhiEaH1</name>
    <dbReference type="NCBI Taxonomy" id="1401669"/>
    <lineage>
        <taxon>Viruses</taxon>
        <taxon>Duplodnaviria</taxon>
        <taxon>Heunggongvirae</taxon>
        <taxon>Uroviricota</taxon>
        <taxon>Caudoviricetes</taxon>
        <taxon>Chimalliviridae</taxon>
        <taxon>Iapetusvirus</taxon>
        <taxon>Iapetusvirus EaH1</taxon>
    </lineage>
</organism>
<name>W8D0G9_9CAUD</name>
<dbReference type="Proteomes" id="UP000204235">
    <property type="component" value="Segment"/>
</dbReference>
<dbReference type="EMBL" id="KF623294">
    <property type="protein sequence ID" value="AGX01798.1"/>
    <property type="molecule type" value="Genomic_DNA"/>
</dbReference>
<sequence length="298" mass="33040">MWPTVVRSWKTMAKKDPNTIMNSGESYAKGTYGPVTSLEIPGQGGYTNNLEFYHAAADYTRRPVIPFLMEAPAGFQDLNDPDKRVAALKALIELHPRRITGLDQSLEVEYVSTPFGAAGEEMETLAKVKRARSQPQFEWVEKIGTPVKWFWQDYIINLLGNPDTNVPAVVARGRNTPYGLYPDYTAFTVLFVEPDPTQKYVVEAWLCTNMMPRAGAKIEGSRDITETPENVTHSIGFTCLQQVGAGVRKLGQQLLDTANQTGIDPSQRRAWLQAIEADVKSADTGYLSSMTAAKNAMV</sequence>
<reference evidence="1 2" key="1">
    <citation type="journal article" date="2014" name="FEMS Microbiol. Lett.">
        <title>The genome of the Erwinia amylovora phage PhiEaH1 reveals greater diversity and broadens the applicability of phages for the treatment of fire blight.</title>
        <authorList>
            <person name="Meczker K."/>
            <person name="Domotor D."/>
            <person name="Vass J."/>
            <person name="Rakhely G."/>
            <person name="Schneider G."/>
            <person name="Kovacs T."/>
        </authorList>
    </citation>
    <scope>NUCLEOTIDE SEQUENCE [LARGE SCALE GENOMIC DNA]</scope>
</reference>
<evidence type="ECO:0000313" key="1">
    <source>
        <dbReference type="EMBL" id="AGX01798.1"/>
    </source>
</evidence>
<dbReference type="GeneID" id="18500975"/>
<dbReference type="OrthoDB" id="5116at10239"/>
<dbReference type="Pfam" id="PF23806">
    <property type="entry name" value="Phage_TTP_14"/>
    <property type="match status" value="1"/>
</dbReference>
<evidence type="ECO:0000313" key="2">
    <source>
        <dbReference type="Proteomes" id="UP000204235"/>
    </source>
</evidence>
<dbReference type="KEGG" id="vg:18500975"/>
<dbReference type="RefSeq" id="YP_009010129.1">
    <property type="nucleotide sequence ID" value="NC_023610.1"/>
</dbReference>
<keyword evidence="2" id="KW-1185">Reference proteome</keyword>
<proteinExistence type="predicted"/>
<protein>
    <submittedName>
        <fullName evidence="1">Putative virion structural protein</fullName>
    </submittedName>
</protein>
<dbReference type="InterPro" id="IPR057119">
    <property type="entry name" value="Phage_TTP_14"/>
</dbReference>
<accession>W8D0G9</accession>